<dbReference type="KEGG" id="mcui:G8O30_10110"/>
<dbReference type="RefSeq" id="WP_239674538.1">
    <property type="nucleotide sequence ID" value="NZ_CP049742.1"/>
</dbReference>
<dbReference type="Proteomes" id="UP000593626">
    <property type="component" value="Chromosome"/>
</dbReference>
<dbReference type="InterPro" id="IPR017932">
    <property type="entry name" value="GATase_2_dom"/>
</dbReference>
<evidence type="ECO:0000256" key="6">
    <source>
        <dbReference type="ARBA" id="ARBA00022888"/>
    </source>
</evidence>
<dbReference type="CDD" id="cd00712">
    <property type="entry name" value="AsnB"/>
    <property type="match status" value="1"/>
</dbReference>
<keyword evidence="7 9" id="KW-0315">Glutamine amidotransferase</keyword>
<comment type="similarity">
    <text evidence="2">Belongs to the asparagine synthetase family.</text>
</comment>
<gene>
    <name evidence="13" type="primary">asnB</name>
    <name evidence="13" type="ORF">G8O30_10110</name>
</gene>
<dbReference type="Gene3D" id="3.40.50.620">
    <property type="entry name" value="HUPs"/>
    <property type="match status" value="1"/>
</dbReference>
<feature type="binding site" evidence="10">
    <location>
        <position position="102"/>
    </location>
    <ligand>
        <name>L-glutamine</name>
        <dbReference type="ChEBI" id="CHEBI:58359"/>
    </ligand>
</feature>
<keyword evidence="9" id="KW-0028">Amino-acid biosynthesis</keyword>
<organism evidence="13 14">
    <name type="scientific">Mangrovibacillus cuniculi</name>
    <dbReference type="NCBI Taxonomy" id="2593652"/>
    <lineage>
        <taxon>Bacteria</taxon>
        <taxon>Bacillati</taxon>
        <taxon>Bacillota</taxon>
        <taxon>Bacilli</taxon>
        <taxon>Bacillales</taxon>
        <taxon>Bacillaceae</taxon>
        <taxon>Mangrovibacillus</taxon>
    </lineage>
</organism>
<evidence type="ECO:0000256" key="2">
    <source>
        <dbReference type="ARBA" id="ARBA00005752"/>
    </source>
</evidence>
<dbReference type="InterPro" id="IPR029055">
    <property type="entry name" value="Ntn_hydrolases_N"/>
</dbReference>
<dbReference type="Pfam" id="PF00733">
    <property type="entry name" value="Asn_synthase"/>
    <property type="match status" value="1"/>
</dbReference>
<dbReference type="PIRSF" id="PIRSF001589">
    <property type="entry name" value="Asn_synthetase_glu-h"/>
    <property type="match status" value="1"/>
</dbReference>
<evidence type="ECO:0000256" key="11">
    <source>
        <dbReference type="PIRSR" id="PIRSR001589-3"/>
    </source>
</evidence>
<evidence type="ECO:0000256" key="7">
    <source>
        <dbReference type="ARBA" id="ARBA00022962"/>
    </source>
</evidence>
<evidence type="ECO:0000313" key="13">
    <source>
        <dbReference type="EMBL" id="QPC48427.1"/>
    </source>
</evidence>
<comment type="pathway">
    <text evidence="1">Amino-acid biosynthesis; L-asparagine biosynthesis; L-asparagine from L-aspartate (L-Gln route): step 1/1.</text>
</comment>
<evidence type="ECO:0000256" key="3">
    <source>
        <dbReference type="ARBA" id="ARBA00012737"/>
    </source>
</evidence>
<evidence type="ECO:0000256" key="5">
    <source>
        <dbReference type="ARBA" id="ARBA00022840"/>
    </source>
</evidence>
<dbReference type="EMBL" id="CP049742">
    <property type="protein sequence ID" value="QPC48427.1"/>
    <property type="molecule type" value="Genomic_DNA"/>
</dbReference>
<evidence type="ECO:0000313" key="14">
    <source>
        <dbReference type="Proteomes" id="UP000593626"/>
    </source>
</evidence>
<dbReference type="PROSITE" id="PS51278">
    <property type="entry name" value="GATASE_TYPE_2"/>
    <property type="match status" value="1"/>
</dbReference>
<dbReference type="SUPFAM" id="SSF56235">
    <property type="entry name" value="N-terminal nucleophile aminohydrolases (Ntn hydrolases)"/>
    <property type="match status" value="1"/>
</dbReference>
<accession>A0A7S8HH36</accession>
<dbReference type="CDD" id="cd01991">
    <property type="entry name" value="Asn_synthase_B_C"/>
    <property type="match status" value="1"/>
</dbReference>
<keyword evidence="13" id="KW-0436">Ligase</keyword>
<dbReference type="InterPro" id="IPR006426">
    <property type="entry name" value="Asn_synth_AEB"/>
</dbReference>
<dbReference type="GO" id="GO:0005829">
    <property type="term" value="C:cytosol"/>
    <property type="evidence" value="ECO:0007669"/>
    <property type="project" value="TreeGrafter"/>
</dbReference>
<comment type="catalytic activity">
    <reaction evidence="8">
        <text>L-aspartate + L-glutamine + ATP + H2O = L-asparagine + L-glutamate + AMP + diphosphate + H(+)</text>
        <dbReference type="Rhea" id="RHEA:12228"/>
        <dbReference type="ChEBI" id="CHEBI:15377"/>
        <dbReference type="ChEBI" id="CHEBI:15378"/>
        <dbReference type="ChEBI" id="CHEBI:29985"/>
        <dbReference type="ChEBI" id="CHEBI:29991"/>
        <dbReference type="ChEBI" id="CHEBI:30616"/>
        <dbReference type="ChEBI" id="CHEBI:33019"/>
        <dbReference type="ChEBI" id="CHEBI:58048"/>
        <dbReference type="ChEBI" id="CHEBI:58359"/>
        <dbReference type="ChEBI" id="CHEBI:456215"/>
        <dbReference type="EC" id="6.3.5.4"/>
    </reaction>
</comment>
<proteinExistence type="inferred from homology"/>
<dbReference type="Pfam" id="PF13537">
    <property type="entry name" value="GATase_7"/>
    <property type="match status" value="1"/>
</dbReference>
<sequence length="634" mass="73489">MCGFLGYIRDDKFDDMHKGFAEFTKKNKLIEHRGPDDEGYFQDEHVRFGFRRLSIIDVEAGHQPLSFEDQRYWIIFNGEIYNHVELREHLQSEGTCFETQSDTEVILALYQKYRKDVVHHLRGMFAFIIWDKEEKVLFGARDHFGIKPMYYAELEGETYFSSERKSLDQLFKEPALDEVALQHYLTFQYVPEPFSSFKEIKRFPPGHYFEKKLGKRLEVNTYWKPSFQPLQDSSKDWINEIRYVLRDSVEKHMRSDVPVGSFLSGGIDSSFIVSLAKEVNPEIKTFSVGFSREGFSEIDVAKETAEALGVENYHKYISADEYIAALPQIMWYLDEPLADPACVPLYFVAKEARKQVTVVLSGEGADELFGGYNIYREPVSLNIFTKIPKIGHSILRSLANVLPEGIKGKSFLERGVTPLQDRYIGNAKMFSEKEKQELLYTYQRSIHFKDITNPIYQEASGNSPVETMQLIDLYTWMRGDILQKADKMTMANSLELRVPFLDKEVMKVASTIPADLKIANGTTKHILRLAAEGIVPNHVLHRKKLGFPVPIRHWLKHELYDWANQLIIDSQTEHLINKQFVRRLLEEHCRGHADHSRKIWTVLVFMTWHQVYIEGSPTSKVALLGDSLETLQSK</sequence>
<dbReference type="GO" id="GO:0004066">
    <property type="term" value="F:asparagine synthase (glutamine-hydrolyzing) activity"/>
    <property type="evidence" value="ECO:0007669"/>
    <property type="project" value="UniProtKB-EC"/>
</dbReference>
<dbReference type="EC" id="6.3.5.4" evidence="3"/>
<keyword evidence="6 9" id="KW-0061">Asparagine biosynthesis</keyword>
<dbReference type="GO" id="GO:0006529">
    <property type="term" value="P:asparagine biosynthetic process"/>
    <property type="evidence" value="ECO:0007669"/>
    <property type="project" value="UniProtKB-KW"/>
</dbReference>
<protein>
    <recommendedName>
        <fullName evidence="3">asparagine synthase (glutamine-hydrolyzing)</fullName>
        <ecNumber evidence="3">6.3.5.4</ecNumber>
    </recommendedName>
</protein>
<dbReference type="InterPro" id="IPR001962">
    <property type="entry name" value="Asn_synthase"/>
</dbReference>
<dbReference type="PANTHER" id="PTHR43284">
    <property type="entry name" value="ASPARAGINE SYNTHETASE (GLUTAMINE-HYDROLYZING)"/>
    <property type="match status" value="1"/>
</dbReference>
<dbReference type="InterPro" id="IPR051786">
    <property type="entry name" value="ASN_synthetase/amidase"/>
</dbReference>
<evidence type="ECO:0000256" key="9">
    <source>
        <dbReference type="PIRSR" id="PIRSR001589-1"/>
    </source>
</evidence>
<dbReference type="Gene3D" id="3.60.20.10">
    <property type="entry name" value="Glutamine Phosphoribosylpyrophosphate, subunit 1, domain 1"/>
    <property type="match status" value="1"/>
</dbReference>
<dbReference type="InterPro" id="IPR014729">
    <property type="entry name" value="Rossmann-like_a/b/a_fold"/>
</dbReference>
<dbReference type="InterPro" id="IPR033738">
    <property type="entry name" value="AsnB_N"/>
</dbReference>
<feature type="active site" description="For GATase activity" evidence="9">
    <location>
        <position position="2"/>
    </location>
</feature>
<keyword evidence="14" id="KW-1185">Reference proteome</keyword>
<feature type="site" description="Important for beta-aspartyl-AMP intermediate formation" evidence="11">
    <location>
        <position position="363"/>
    </location>
</feature>
<feature type="domain" description="Glutamine amidotransferase type-2" evidence="12">
    <location>
        <begin position="2"/>
        <end position="214"/>
    </location>
</feature>
<evidence type="ECO:0000259" key="12">
    <source>
        <dbReference type="PROSITE" id="PS51278"/>
    </source>
</evidence>
<dbReference type="GO" id="GO:0005524">
    <property type="term" value="F:ATP binding"/>
    <property type="evidence" value="ECO:0007669"/>
    <property type="project" value="UniProtKB-KW"/>
</dbReference>
<name>A0A7S8HH36_9BACI</name>
<feature type="binding site" evidence="10">
    <location>
        <position position="288"/>
    </location>
    <ligand>
        <name>ATP</name>
        <dbReference type="ChEBI" id="CHEBI:30616"/>
    </ligand>
</feature>
<dbReference type="NCBIfam" id="TIGR01536">
    <property type="entry name" value="asn_synth_AEB"/>
    <property type="match status" value="1"/>
</dbReference>
<keyword evidence="5 10" id="KW-0067">ATP-binding</keyword>
<evidence type="ECO:0000256" key="10">
    <source>
        <dbReference type="PIRSR" id="PIRSR001589-2"/>
    </source>
</evidence>
<reference evidence="13 14" key="1">
    <citation type="submission" date="2019-07" db="EMBL/GenBank/DDBJ databases">
        <title>Genome sequence of 2 isolates from Red Sea Mangroves.</title>
        <authorList>
            <person name="Sefrji F."/>
            <person name="Michoud G."/>
            <person name="Merlino G."/>
            <person name="Daffonchio D."/>
        </authorList>
    </citation>
    <scope>NUCLEOTIDE SEQUENCE [LARGE SCALE GENOMIC DNA]</scope>
    <source>
        <strain evidence="13 14">R1DC41</strain>
    </source>
</reference>
<evidence type="ECO:0000256" key="8">
    <source>
        <dbReference type="ARBA" id="ARBA00048741"/>
    </source>
</evidence>
<dbReference type="SUPFAM" id="SSF52402">
    <property type="entry name" value="Adenine nucleotide alpha hydrolases-like"/>
    <property type="match status" value="1"/>
</dbReference>
<evidence type="ECO:0000256" key="4">
    <source>
        <dbReference type="ARBA" id="ARBA00022741"/>
    </source>
</evidence>
<evidence type="ECO:0000256" key="1">
    <source>
        <dbReference type="ARBA" id="ARBA00005187"/>
    </source>
</evidence>
<dbReference type="PANTHER" id="PTHR43284:SF1">
    <property type="entry name" value="ASPARAGINE SYNTHETASE"/>
    <property type="match status" value="1"/>
</dbReference>
<keyword evidence="4 10" id="KW-0547">Nucleotide-binding</keyword>
<feature type="binding site" evidence="10">
    <location>
        <begin position="361"/>
        <end position="362"/>
    </location>
    <ligand>
        <name>ATP</name>
        <dbReference type="ChEBI" id="CHEBI:30616"/>
    </ligand>
</feature>
<dbReference type="AlphaFoldDB" id="A0A7S8HH36"/>